<organism evidence="3 4">
    <name type="scientific">Arachis hypogaea</name>
    <name type="common">Peanut</name>
    <dbReference type="NCBI Taxonomy" id="3818"/>
    <lineage>
        <taxon>Eukaryota</taxon>
        <taxon>Viridiplantae</taxon>
        <taxon>Streptophyta</taxon>
        <taxon>Embryophyta</taxon>
        <taxon>Tracheophyta</taxon>
        <taxon>Spermatophyta</taxon>
        <taxon>Magnoliopsida</taxon>
        <taxon>eudicotyledons</taxon>
        <taxon>Gunneridae</taxon>
        <taxon>Pentapetalae</taxon>
        <taxon>rosids</taxon>
        <taxon>fabids</taxon>
        <taxon>Fabales</taxon>
        <taxon>Fabaceae</taxon>
        <taxon>Papilionoideae</taxon>
        <taxon>50 kb inversion clade</taxon>
        <taxon>dalbergioids sensu lato</taxon>
        <taxon>Dalbergieae</taxon>
        <taxon>Pterocarpus clade</taxon>
        <taxon>Arachis</taxon>
    </lineage>
</organism>
<evidence type="ECO:0000256" key="2">
    <source>
        <dbReference type="SAM" id="Phobius"/>
    </source>
</evidence>
<dbReference type="InterPro" id="IPR008896">
    <property type="entry name" value="TIC214"/>
</dbReference>
<reference evidence="3 4" key="1">
    <citation type="submission" date="2019-01" db="EMBL/GenBank/DDBJ databases">
        <title>Sequencing of cultivated peanut Arachis hypogaea provides insights into genome evolution and oil improvement.</title>
        <authorList>
            <person name="Chen X."/>
        </authorList>
    </citation>
    <scope>NUCLEOTIDE SEQUENCE [LARGE SCALE GENOMIC DNA]</scope>
    <source>
        <strain evidence="4">cv. Fuhuasheng</strain>
        <tissue evidence="3">Leaves</tissue>
    </source>
</reference>
<comment type="caution">
    <text evidence="3">The sequence shown here is derived from an EMBL/GenBank/DDBJ whole genome shotgun (WGS) entry which is preliminary data.</text>
</comment>
<gene>
    <name evidence="3" type="ORF">Ahy_A09g043386</name>
</gene>
<feature type="transmembrane region" description="Helical" evidence="2">
    <location>
        <begin position="27"/>
        <end position="47"/>
    </location>
</feature>
<keyword evidence="2" id="KW-0812">Transmembrane</keyword>
<comment type="subcellular location">
    <subcellularLocation>
        <location evidence="1">Membrane</location>
        <topology evidence="1">Multi-pass membrane protein</topology>
    </subcellularLocation>
</comment>
<proteinExistence type="predicted"/>
<evidence type="ECO:0000313" key="4">
    <source>
        <dbReference type="Proteomes" id="UP000289738"/>
    </source>
</evidence>
<dbReference type="GO" id="GO:0016020">
    <property type="term" value="C:membrane"/>
    <property type="evidence" value="ECO:0007669"/>
    <property type="project" value="UniProtKB-SubCell"/>
</dbReference>
<protein>
    <submittedName>
        <fullName evidence="3">Uncharacterized protein</fullName>
    </submittedName>
</protein>
<name>A0A445BI35_ARAHY</name>
<dbReference type="STRING" id="3818.A0A445BI35"/>
<dbReference type="Proteomes" id="UP000289738">
    <property type="component" value="Chromosome A09"/>
</dbReference>
<accession>A0A445BI35</accession>
<keyword evidence="4" id="KW-1185">Reference proteome</keyword>
<dbReference type="Pfam" id="PF05758">
    <property type="entry name" value="Ycf1"/>
    <property type="match status" value="1"/>
</dbReference>
<keyword evidence="2" id="KW-1133">Transmembrane helix</keyword>
<evidence type="ECO:0000313" key="3">
    <source>
        <dbReference type="EMBL" id="RYR38348.1"/>
    </source>
</evidence>
<sequence length="81" mass="9292">MIFQSFIMDNLVYLCMNIMNSVVMVRLYYGFLSTFSIESSYLFLLRAQIMQEGTEKKLSVAAGYIIGSSSCSYRSIMRLCI</sequence>
<keyword evidence="2" id="KW-0472">Membrane</keyword>
<dbReference type="AlphaFoldDB" id="A0A445BI35"/>
<dbReference type="EMBL" id="SDMP01000009">
    <property type="protein sequence ID" value="RYR38348.1"/>
    <property type="molecule type" value="Genomic_DNA"/>
</dbReference>
<evidence type="ECO:0000256" key="1">
    <source>
        <dbReference type="ARBA" id="ARBA00004141"/>
    </source>
</evidence>